<name>A0A517PZX4_9PLAN</name>
<dbReference type="Proteomes" id="UP000315647">
    <property type="component" value="Chromosome"/>
</dbReference>
<accession>A0A517PZX4</accession>
<protein>
    <submittedName>
        <fullName evidence="1">Uncharacterized protein</fullName>
    </submittedName>
</protein>
<evidence type="ECO:0000313" key="1">
    <source>
        <dbReference type="EMBL" id="QDT24925.1"/>
    </source>
</evidence>
<reference evidence="1 2" key="1">
    <citation type="submission" date="2019-03" db="EMBL/GenBank/DDBJ databases">
        <title>Deep-cultivation of Planctomycetes and their phenomic and genomic characterization uncovers novel biology.</title>
        <authorList>
            <person name="Wiegand S."/>
            <person name="Jogler M."/>
            <person name="Boedeker C."/>
            <person name="Pinto D."/>
            <person name="Vollmers J."/>
            <person name="Rivas-Marin E."/>
            <person name="Kohn T."/>
            <person name="Peeters S.H."/>
            <person name="Heuer A."/>
            <person name="Rast P."/>
            <person name="Oberbeckmann S."/>
            <person name="Bunk B."/>
            <person name="Jeske O."/>
            <person name="Meyerdierks A."/>
            <person name="Storesund J.E."/>
            <person name="Kallscheuer N."/>
            <person name="Luecker S."/>
            <person name="Lage O.M."/>
            <person name="Pohl T."/>
            <person name="Merkel B.J."/>
            <person name="Hornburger P."/>
            <person name="Mueller R.-W."/>
            <person name="Bruemmer F."/>
            <person name="Labrenz M."/>
            <person name="Spormann A.M."/>
            <person name="Op den Camp H."/>
            <person name="Overmann J."/>
            <person name="Amann R."/>
            <person name="Jetten M.S.M."/>
            <person name="Mascher T."/>
            <person name="Medema M.H."/>
            <person name="Devos D.P."/>
            <person name="Kaster A.-K."/>
            <person name="Ovreas L."/>
            <person name="Rohde M."/>
            <person name="Galperin M.Y."/>
            <person name="Jogler C."/>
        </authorList>
    </citation>
    <scope>NUCLEOTIDE SEQUENCE [LARGE SCALE GENOMIC DNA]</scope>
    <source>
        <strain evidence="1 2">Enr10</strain>
    </source>
</reference>
<sequence length="120" mass="13484">MKSQISENDLKDFYESLTRLTDRQPQAAVKSLLAKPGRKGRLCVRIEYIKGLDRFQEGQVFSVGGSPEKSVQFISTTVSHGDANPENWFVVMHVEPINCECEDLENVFLISDDAYPSLSS</sequence>
<proteinExistence type="predicted"/>
<keyword evidence="2" id="KW-1185">Reference proteome</keyword>
<gene>
    <name evidence="1" type="ORF">Enr10x_02170</name>
</gene>
<accession>A0A517ZZJ7</accession>
<dbReference type="RefSeq" id="WP_145103024.1">
    <property type="nucleotide sequence ID" value="NZ_CP036277.1"/>
</dbReference>
<evidence type="ECO:0000313" key="2">
    <source>
        <dbReference type="Proteomes" id="UP000315647"/>
    </source>
</evidence>
<dbReference type="AlphaFoldDB" id="A0A517PZX4"/>
<organism evidence="1 2">
    <name type="scientific">Gimesia panareensis</name>
    <dbReference type="NCBI Taxonomy" id="2527978"/>
    <lineage>
        <taxon>Bacteria</taxon>
        <taxon>Pseudomonadati</taxon>
        <taxon>Planctomycetota</taxon>
        <taxon>Planctomycetia</taxon>
        <taxon>Planctomycetales</taxon>
        <taxon>Planctomycetaceae</taxon>
        <taxon>Gimesia</taxon>
    </lineage>
</organism>
<dbReference type="EMBL" id="CP037421">
    <property type="protein sequence ID" value="QDT24925.1"/>
    <property type="molecule type" value="Genomic_DNA"/>
</dbReference>